<dbReference type="Proteomes" id="UP000015106">
    <property type="component" value="Chromosome 7"/>
</dbReference>
<reference evidence="3" key="1">
    <citation type="journal article" date="2013" name="Nature">
        <title>Draft genome of the wheat A-genome progenitor Triticum urartu.</title>
        <authorList>
            <person name="Ling H.Q."/>
            <person name="Zhao S."/>
            <person name="Liu D."/>
            <person name="Wang J."/>
            <person name="Sun H."/>
            <person name="Zhang C."/>
            <person name="Fan H."/>
            <person name="Li D."/>
            <person name="Dong L."/>
            <person name="Tao Y."/>
            <person name="Gao C."/>
            <person name="Wu H."/>
            <person name="Li Y."/>
            <person name="Cui Y."/>
            <person name="Guo X."/>
            <person name="Zheng S."/>
            <person name="Wang B."/>
            <person name="Yu K."/>
            <person name="Liang Q."/>
            <person name="Yang W."/>
            <person name="Lou X."/>
            <person name="Chen J."/>
            <person name="Feng M."/>
            <person name="Jian J."/>
            <person name="Zhang X."/>
            <person name="Luo G."/>
            <person name="Jiang Y."/>
            <person name="Liu J."/>
            <person name="Wang Z."/>
            <person name="Sha Y."/>
            <person name="Zhang B."/>
            <person name="Wu H."/>
            <person name="Tang D."/>
            <person name="Shen Q."/>
            <person name="Xue P."/>
            <person name="Zou S."/>
            <person name="Wang X."/>
            <person name="Liu X."/>
            <person name="Wang F."/>
            <person name="Yang Y."/>
            <person name="An X."/>
            <person name="Dong Z."/>
            <person name="Zhang K."/>
            <person name="Zhang X."/>
            <person name="Luo M.C."/>
            <person name="Dvorak J."/>
            <person name="Tong Y."/>
            <person name="Wang J."/>
            <person name="Yang H."/>
            <person name="Li Z."/>
            <person name="Wang D."/>
            <person name="Zhang A."/>
            <person name="Wang J."/>
        </authorList>
    </citation>
    <scope>NUCLEOTIDE SEQUENCE</scope>
    <source>
        <strain evidence="3">cv. G1812</strain>
    </source>
</reference>
<reference evidence="2" key="3">
    <citation type="submission" date="2022-06" db="UniProtKB">
        <authorList>
            <consortium name="EnsemblPlants"/>
        </authorList>
    </citation>
    <scope>IDENTIFICATION</scope>
</reference>
<evidence type="ECO:0000313" key="2">
    <source>
        <dbReference type="EnsemblPlants" id="TuG1812G0700003777.01.T01.cds356302"/>
    </source>
</evidence>
<evidence type="ECO:0000256" key="1">
    <source>
        <dbReference type="SAM" id="MobiDB-lite"/>
    </source>
</evidence>
<keyword evidence="3" id="KW-1185">Reference proteome</keyword>
<feature type="compositionally biased region" description="Low complexity" evidence="1">
    <location>
        <begin position="13"/>
        <end position="53"/>
    </location>
</feature>
<evidence type="ECO:0000313" key="3">
    <source>
        <dbReference type="Proteomes" id="UP000015106"/>
    </source>
</evidence>
<dbReference type="Gramene" id="TuG1812G0700003777.01.T01">
    <property type="protein sequence ID" value="TuG1812G0700003777.01.T01.cds356302"/>
    <property type="gene ID" value="TuG1812G0700003777.01"/>
</dbReference>
<sequence length="103" mass="10860">MTPWRSRRRLSRRPSAARARSGRAGTSGGCAATCRCSPHGTGACTAAAAAPSRRPARPPGTPRTAAGSSRAARRRRPCWPLGRHTRTSAARRSPRPSARTCTG</sequence>
<organism evidence="2 3">
    <name type="scientific">Triticum urartu</name>
    <name type="common">Red wild einkorn</name>
    <name type="synonym">Crithodium urartu</name>
    <dbReference type="NCBI Taxonomy" id="4572"/>
    <lineage>
        <taxon>Eukaryota</taxon>
        <taxon>Viridiplantae</taxon>
        <taxon>Streptophyta</taxon>
        <taxon>Embryophyta</taxon>
        <taxon>Tracheophyta</taxon>
        <taxon>Spermatophyta</taxon>
        <taxon>Magnoliopsida</taxon>
        <taxon>Liliopsida</taxon>
        <taxon>Poales</taxon>
        <taxon>Poaceae</taxon>
        <taxon>BOP clade</taxon>
        <taxon>Pooideae</taxon>
        <taxon>Triticodae</taxon>
        <taxon>Triticeae</taxon>
        <taxon>Triticinae</taxon>
        <taxon>Triticum</taxon>
    </lineage>
</organism>
<reference evidence="2" key="2">
    <citation type="submission" date="2018-03" db="EMBL/GenBank/DDBJ databases">
        <title>The Triticum urartu genome reveals the dynamic nature of wheat genome evolution.</title>
        <authorList>
            <person name="Ling H."/>
            <person name="Ma B."/>
            <person name="Shi X."/>
            <person name="Liu H."/>
            <person name="Dong L."/>
            <person name="Sun H."/>
            <person name="Cao Y."/>
            <person name="Gao Q."/>
            <person name="Zheng S."/>
            <person name="Li Y."/>
            <person name="Yu Y."/>
            <person name="Du H."/>
            <person name="Qi M."/>
            <person name="Li Y."/>
            <person name="Yu H."/>
            <person name="Cui Y."/>
            <person name="Wang N."/>
            <person name="Chen C."/>
            <person name="Wu H."/>
            <person name="Zhao Y."/>
            <person name="Zhang J."/>
            <person name="Li Y."/>
            <person name="Zhou W."/>
            <person name="Zhang B."/>
            <person name="Hu W."/>
            <person name="Eijk M."/>
            <person name="Tang J."/>
            <person name="Witsenboer H."/>
            <person name="Zhao S."/>
            <person name="Li Z."/>
            <person name="Zhang A."/>
            <person name="Wang D."/>
            <person name="Liang C."/>
        </authorList>
    </citation>
    <scope>NUCLEOTIDE SEQUENCE [LARGE SCALE GENOMIC DNA]</scope>
    <source>
        <strain evidence="2">cv. G1812</strain>
    </source>
</reference>
<dbReference type="EnsemblPlants" id="TuG1812G0700003777.01.T01">
    <property type="protein sequence ID" value="TuG1812G0700003777.01.T01.cds356302"/>
    <property type="gene ID" value="TuG1812G0700003777.01"/>
</dbReference>
<feature type="compositionally biased region" description="Basic residues" evidence="1">
    <location>
        <begin position="1"/>
        <end position="12"/>
    </location>
</feature>
<feature type="compositionally biased region" description="Low complexity" evidence="1">
    <location>
        <begin position="87"/>
        <end position="103"/>
    </location>
</feature>
<name>A0A8R7R6B4_TRIUA</name>
<protein>
    <submittedName>
        <fullName evidence="2">Uncharacterized protein</fullName>
    </submittedName>
</protein>
<accession>A0A8R7R6B4</accession>
<feature type="region of interest" description="Disordered" evidence="1">
    <location>
        <begin position="1"/>
        <end position="103"/>
    </location>
</feature>
<dbReference type="AlphaFoldDB" id="A0A8R7R6B4"/>
<proteinExistence type="predicted"/>